<accession>B8C1N8</accession>
<gene>
    <name evidence="3" type="ORF">THAPSDRAFT_4997</name>
</gene>
<keyword evidence="4" id="KW-1185">Reference proteome</keyword>
<feature type="region of interest" description="Disordered" evidence="2">
    <location>
        <begin position="106"/>
        <end position="135"/>
    </location>
</feature>
<dbReference type="HOGENOM" id="CLU_442496_0_0_1"/>
<evidence type="ECO:0000256" key="2">
    <source>
        <dbReference type="SAM" id="MobiDB-lite"/>
    </source>
</evidence>
<dbReference type="RefSeq" id="XP_002290498.1">
    <property type="nucleotide sequence ID" value="XM_002290462.1"/>
</dbReference>
<dbReference type="GeneID" id="7447250"/>
<reference evidence="3 4" key="2">
    <citation type="journal article" date="2008" name="Nature">
        <title>The Phaeodactylum genome reveals the evolutionary history of diatom genomes.</title>
        <authorList>
            <person name="Bowler C."/>
            <person name="Allen A.E."/>
            <person name="Badger J.H."/>
            <person name="Grimwood J."/>
            <person name="Jabbari K."/>
            <person name="Kuo A."/>
            <person name="Maheswari U."/>
            <person name="Martens C."/>
            <person name="Maumus F."/>
            <person name="Otillar R.P."/>
            <person name="Rayko E."/>
            <person name="Salamov A."/>
            <person name="Vandepoele K."/>
            <person name="Beszteri B."/>
            <person name="Gruber A."/>
            <person name="Heijde M."/>
            <person name="Katinka M."/>
            <person name="Mock T."/>
            <person name="Valentin K."/>
            <person name="Verret F."/>
            <person name="Berges J.A."/>
            <person name="Brownlee C."/>
            <person name="Cadoret J.P."/>
            <person name="Chiovitti A."/>
            <person name="Choi C.J."/>
            <person name="Coesel S."/>
            <person name="De Martino A."/>
            <person name="Detter J.C."/>
            <person name="Durkin C."/>
            <person name="Falciatore A."/>
            <person name="Fournet J."/>
            <person name="Haruta M."/>
            <person name="Huysman M.J."/>
            <person name="Jenkins B.D."/>
            <person name="Jiroutova K."/>
            <person name="Jorgensen R.E."/>
            <person name="Joubert Y."/>
            <person name="Kaplan A."/>
            <person name="Kroger N."/>
            <person name="Kroth P.G."/>
            <person name="La Roche J."/>
            <person name="Lindquist E."/>
            <person name="Lommer M."/>
            <person name="Martin-Jezequel V."/>
            <person name="Lopez P.J."/>
            <person name="Lucas S."/>
            <person name="Mangogna M."/>
            <person name="McGinnis K."/>
            <person name="Medlin L.K."/>
            <person name="Montsant A."/>
            <person name="Oudot-Le Secq M.P."/>
            <person name="Napoli C."/>
            <person name="Obornik M."/>
            <person name="Parker M.S."/>
            <person name="Petit J.L."/>
            <person name="Porcel B.M."/>
            <person name="Poulsen N."/>
            <person name="Robison M."/>
            <person name="Rychlewski L."/>
            <person name="Rynearson T.A."/>
            <person name="Schmutz J."/>
            <person name="Shapiro H."/>
            <person name="Siaut M."/>
            <person name="Stanley M."/>
            <person name="Sussman M.R."/>
            <person name="Taylor A.R."/>
            <person name="Vardi A."/>
            <person name="von Dassow P."/>
            <person name="Vyverman W."/>
            <person name="Willis A."/>
            <person name="Wyrwicz L.S."/>
            <person name="Rokhsar D.S."/>
            <person name="Weissenbach J."/>
            <person name="Armbrust E.V."/>
            <person name="Green B.R."/>
            <person name="Van de Peer Y."/>
            <person name="Grigoriev I.V."/>
        </authorList>
    </citation>
    <scope>NUCLEOTIDE SEQUENCE [LARGE SCALE GENOMIC DNA]</scope>
    <source>
        <strain evidence="3 4">CCMP1335</strain>
    </source>
</reference>
<sequence>MTALLDLTHPTDASPPPTTTKKSTTMETKQQRKLIAYAILLSSCSDRDSSLILSASAFSSSRYLNPMRTLSSSTSASRWMNRHGNQWRRRHSHQSEFASLRMINTKRKRSATTSAAEGESPPPLSKPKKNNYYSPLPDFMQKDPTLITNKILQQRLLEQSASIQIIEEEAQRRENIEMTTMSIISLTLAVSVIYALASSTPMEVPEGASEQSENVIRELLKEGNVERLEMATRNVAMTVLPQSADDVIAVSIGEGIAGAIGAVATWFLGMVLKFREGGGELMSDMGGERMVSGALAEGDYFLTRAAAEPLFEAAGLPIFFASLASVLVANVPYQAIKLSSQKRLEQEKEKMLLDMLLEEEANREANLNFVNRFSNNVGDFLARLNVRAQMNDDDNFEELEMEADMLEQQKKQQEQLKAATQLDYVELFADITKWLEYDVLINNYRGILTMPNGALVGPGLESAIFGLLSALSSQLYTDVLYIYSDFGNPAKREKTLNRSFEGWTSIYATKCLSAATLFGVYEAVRAPTARLCSQIVSGGVGGCVGSSDYDLCMETYLVDNPAGASLKAEFRAFVVSAINAVDNLSWILPLNDQETLENFVRGTAVSLYSVLVRFFSFG</sequence>
<dbReference type="Proteomes" id="UP000001449">
    <property type="component" value="Chromosome 5"/>
</dbReference>
<dbReference type="PaxDb" id="35128-Thaps4997"/>
<evidence type="ECO:0000313" key="4">
    <source>
        <dbReference type="Proteomes" id="UP000001449"/>
    </source>
</evidence>
<feature type="coiled-coil region" evidence="1">
    <location>
        <begin position="389"/>
        <end position="423"/>
    </location>
</feature>
<feature type="region of interest" description="Disordered" evidence="2">
    <location>
        <begin position="1"/>
        <end position="27"/>
    </location>
</feature>
<proteinExistence type="predicted"/>
<organism evidence="3 4">
    <name type="scientific">Thalassiosira pseudonana</name>
    <name type="common">Marine diatom</name>
    <name type="synonym">Cyclotella nana</name>
    <dbReference type="NCBI Taxonomy" id="35128"/>
    <lineage>
        <taxon>Eukaryota</taxon>
        <taxon>Sar</taxon>
        <taxon>Stramenopiles</taxon>
        <taxon>Ochrophyta</taxon>
        <taxon>Bacillariophyta</taxon>
        <taxon>Coscinodiscophyceae</taxon>
        <taxon>Thalassiosirophycidae</taxon>
        <taxon>Thalassiosirales</taxon>
        <taxon>Thalassiosiraceae</taxon>
        <taxon>Thalassiosira</taxon>
    </lineage>
</organism>
<name>B8C1N8_THAPS</name>
<evidence type="ECO:0000256" key="1">
    <source>
        <dbReference type="SAM" id="Coils"/>
    </source>
</evidence>
<dbReference type="AlphaFoldDB" id="B8C1N8"/>
<evidence type="ECO:0000313" key="3">
    <source>
        <dbReference type="EMBL" id="EED92250.1"/>
    </source>
</evidence>
<keyword evidence="1" id="KW-0175">Coiled coil</keyword>
<protein>
    <submittedName>
        <fullName evidence="3">Uncharacterized protein</fullName>
    </submittedName>
</protein>
<reference evidence="3 4" key="1">
    <citation type="journal article" date="2004" name="Science">
        <title>The genome of the diatom Thalassiosira pseudonana: ecology, evolution, and metabolism.</title>
        <authorList>
            <person name="Armbrust E.V."/>
            <person name="Berges J.A."/>
            <person name="Bowler C."/>
            <person name="Green B.R."/>
            <person name="Martinez D."/>
            <person name="Putnam N.H."/>
            <person name="Zhou S."/>
            <person name="Allen A.E."/>
            <person name="Apt K.E."/>
            <person name="Bechner M."/>
            <person name="Brzezinski M.A."/>
            <person name="Chaal B.K."/>
            <person name="Chiovitti A."/>
            <person name="Davis A.K."/>
            <person name="Demarest M.S."/>
            <person name="Detter J.C."/>
            <person name="Glavina T."/>
            <person name="Goodstein D."/>
            <person name="Hadi M.Z."/>
            <person name="Hellsten U."/>
            <person name="Hildebrand M."/>
            <person name="Jenkins B.D."/>
            <person name="Jurka J."/>
            <person name="Kapitonov V.V."/>
            <person name="Kroger N."/>
            <person name="Lau W.W."/>
            <person name="Lane T.W."/>
            <person name="Larimer F.W."/>
            <person name="Lippmeier J.C."/>
            <person name="Lucas S."/>
            <person name="Medina M."/>
            <person name="Montsant A."/>
            <person name="Obornik M."/>
            <person name="Parker M.S."/>
            <person name="Palenik B."/>
            <person name="Pazour G.J."/>
            <person name="Richardson P.M."/>
            <person name="Rynearson T.A."/>
            <person name="Saito M.A."/>
            <person name="Schwartz D.C."/>
            <person name="Thamatrakoln K."/>
            <person name="Valentin K."/>
            <person name="Vardi A."/>
            <person name="Wilkerson F.P."/>
            <person name="Rokhsar D.S."/>
        </authorList>
    </citation>
    <scope>NUCLEOTIDE SEQUENCE [LARGE SCALE GENOMIC DNA]</scope>
    <source>
        <strain evidence="3 4">CCMP1335</strain>
    </source>
</reference>
<dbReference type="KEGG" id="tps:THAPSDRAFT_4997"/>
<dbReference type="InParanoid" id="B8C1N8"/>
<dbReference type="EMBL" id="CM000642">
    <property type="protein sequence ID" value="EED92250.1"/>
    <property type="molecule type" value="Genomic_DNA"/>
</dbReference>
<dbReference type="eggNOG" id="ENOG502SP3Q">
    <property type="taxonomic scope" value="Eukaryota"/>
</dbReference>
<dbReference type="OMA" id="WLEYDVL"/>